<evidence type="ECO:0000256" key="6">
    <source>
        <dbReference type="ARBA" id="ARBA00023136"/>
    </source>
</evidence>
<organism evidence="8 9">
    <name type="scientific">Marine Group III euryarchaeote CG-Epi1</name>
    <dbReference type="NCBI Taxonomy" id="1888995"/>
    <lineage>
        <taxon>Archaea</taxon>
        <taxon>Methanobacteriati</taxon>
        <taxon>Thermoplasmatota</taxon>
        <taxon>Thermoplasmata</taxon>
        <taxon>Candidatus Thermoprofundales</taxon>
    </lineage>
</organism>
<dbReference type="Proteomes" id="UP000183080">
    <property type="component" value="Unassembled WGS sequence"/>
</dbReference>
<dbReference type="GO" id="GO:0016780">
    <property type="term" value="F:phosphotransferase activity, for other substituted phosphate groups"/>
    <property type="evidence" value="ECO:0007669"/>
    <property type="project" value="InterPro"/>
</dbReference>
<feature type="transmembrane region" description="Helical" evidence="7">
    <location>
        <begin position="86"/>
        <end position="103"/>
    </location>
</feature>
<dbReference type="EMBL" id="MIZA01000001">
    <property type="protein sequence ID" value="OIR21173.1"/>
    <property type="molecule type" value="Genomic_DNA"/>
</dbReference>
<dbReference type="InterPro" id="IPR000715">
    <property type="entry name" value="Glycosyl_transferase_4"/>
</dbReference>
<dbReference type="PANTHER" id="PTHR22926">
    <property type="entry name" value="PHOSPHO-N-ACETYLMURAMOYL-PENTAPEPTIDE-TRANSFERASE"/>
    <property type="match status" value="1"/>
</dbReference>
<comment type="subcellular location">
    <subcellularLocation>
        <location evidence="1">Cell membrane</location>
        <topology evidence="1">Multi-pass membrane protein</topology>
    </subcellularLocation>
</comment>
<sequence>MYSFAILFLVSFFGTLYVLPHTIRKLTESNQVAKDMYKVNTPNVPTNAGMVLLFTSFISLSTLPFFNRIMGLFLDSNQGIMDLNESNFAFLLVVSVYALYGLIDDLVDIGRKLKVVLPIAFGFPLISFVNANTIWIPIFGNFDLMDTFYSDILWNDLFRIIVIPVYIMVVSNLVNMHSGYNGLQSGLSIIIILTLLIKSNIDGKIEGVLPASSFIGSFLAFWLFNKYPSKVFEGNVGSLLFGSIIGSIIVLQEYWWFGFFILLPHTFNFILWLIWLYLMRKDPDKYLQADGNHKKFATLRSDGTIKVPNKLTLKWIPNYYFRLNEKQSVIICYFVSFFFCLSGVIIFY</sequence>
<evidence type="ECO:0000256" key="1">
    <source>
        <dbReference type="ARBA" id="ARBA00004651"/>
    </source>
</evidence>
<evidence type="ECO:0000313" key="9">
    <source>
        <dbReference type="Proteomes" id="UP000183080"/>
    </source>
</evidence>
<feature type="transmembrane region" description="Helical" evidence="7">
    <location>
        <begin position="6"/>
        <end position="23"/>
    </location>
</feature>
<keyword evidence="6 7" id="KW-0472">Membrane</keyword>
<dbReference type="PANTHER" id="PTHR22926:SF3">
    <property type="entry name" value="UNDECAPRENYL-PHOSPHATE ALPHA-N-ACETYLGLUCOSAMINYL 1-PHOSPHATE TRANSFERASE"/>
    <property type="match status" value="1"/>
</dbReference>
<feature type="transmembrane region" description="Helical" evidence="7">
    <location>
        <begin position="329"/>
        <end position="347"/>
    </location>
</feature>
<evidence type="ECO:0000256" key="4">
    <source>
        <dbReference type="ARBA" id="ARBA00022692"/>
    </source>
</evidence>
<dbReference type="GO" id="GO:0044038">
    <property type="term" value="P:cell wall macromolecule biosynthetic process"/>
    <property type="evidence" value="ECO:0007669"/>
    <property type="project" value="TreeGrafter"/>
</dbReference>
<feature type="transmembrane region" description="Helical" evidence="7">
    <location>
        <begin position="256"/>
        <end position="278"/>
    </location>
</feature>
<feature type="transmembrane region" description="Helical" evidence="7">
    <location>
        <begin position="182"/>
        <end position="201"/>
    </location>
</feature>
<feature type="transmembrane region" description="Helical" evidence="7">
    <location>
        <begin position="115"/>
        <end position="137"/>
    </location>
</feature>
<evidence type="ECO:0000256" key="3">
    <source>
        <dbReference type="ARBA" id="ARBA00022679"/>
    </source>
</evidence>
<name>A0A1J5TXD1_9ARCH</name>
<dbReference type="GO" id="GO:0005886">
    <property type="term" value="C:plasma membrane"/>
    <property type="evidence" value="ECO:0007669"/>
    <property type="project" value="UniProtKB-SubCell"/>
</dbReference>
<keyword evidence="2" id="KW-1003">Cell membrane</keyword>
<feature type="transmembrane region" description="Helical" evidence="7">
    <location>
        <begin position="44"/>
        <end position="66"/>
    </location>
</feature>
<evidence type="ECO:0008006" key="10">
    <source>
        <dbReference type="Google" id="ProtNLM"/>
    </source>
</evidence>
<evidence type="ECO:0000313" key="8">
    <source>
        <dbReference type="EMBL" id="OIR21173.1"/>
    </source>
</evidence>
<protein>
    <recommendedName>
        <fullName evidence="10">UDP-N-acetylglucosamine-1-phosphate transferase</fullName>
    </recommendedName>
</protein>
<dbReference type="GO" id="GO:0071555">
    <property type="term" value="P:cell wall organization"/>
    <property type="evidence" value="ECO:0007669"/>
    <property type="project" value="TreeGrafter"/>
</dbReference>
<keyword evidence="3" id="KW-0808">Transferase</keyword>
<feature type="transmembrane region" description="Helical" evidence="7">
    <location>
        <begin position="207"/>
        <end position="224"/>
    </location>
</feature>
<proteinExistence type="predicted"/>
<dbReference type="STRING" id="1888995.BD935_00110"/>
<dbReference type="Pfam" id="PF00953">
    <property type="entry name" value="Glycos_transf_4"/>
    <property type="match status" value="1"/>
</dbReference>
<evidence type="ECO:0000256" key="7">
    <source>
        <dbReference type="SAM" id="Phobius"/>
    </source>
</evidence>
<gene>
    <name evidence="8" type="ORF">BD935_00110</name>
</gene>
<feature type="transmembrane region" description="Helical" evidence="7">
    <location>
        <begin position="157"/>
        <end position="175"/>
    </location>
</feature>
<feature type="transmembrane region" description="Helical" evidence="7">
    <location>
        <begin position="231"/>
        <end position="250"/>
    </location>
</feature>
<evidence type="ECO:0000256" key="5">
    <source>
        <dbReference type="ARBA" id="ARBA00022989"/>
    </source>
</evidence>
<reference evidence="8 9" key="1">
    <citation type="submission" date="2016-08" db="EMBL/GenBank/DDBJ databases">
        <title>New Insights into Marine Group III Euryarchaeota, from dark to light.</title>
        <authorList>
            <person name="Haro-Moreno J.M."/>
            <person name="Rodriguez-Valera F."/>
            <person name="Lopez-Garcia P."/>
            <person name="Moreira D."/>
            <person name="Martin-Cuadrado A.B."/>
        </authorList>
    </citation>
    <scope>NUCLEOTIDE SEQUENCE [LARGE SCALE GENOMIC DNA]</scope>
    <source>
        <strain evidence="8">CG-Epi1</strain>
    </source>
</reference>
<evidence type="ECO:0000256" key="2">
    <source>
        <dbReference type="ARBA" id="ARBA00022475"/>
    </source>
</evidence>
<keyword evidence="4 7" id="KW-0812">Transmembrane</keyword>
<accession>A0A1J5TXD1</accession>
<dbReference type="AlphaFoldDB" id="A0A1J5TXD1"/>
<comment type="caution">
    <text evidence="8">The sequence shown here is derived from an EMBL/GenBank/DDBJ whole genome shotgun (WGS) entry which is preliminary data.</text>
</comment>
<keyword evidence="5 7" id="KW-1133">Transmembrane helix</keyword>